<evidence type="ECO:0000313" key="2">
    <source>
        <dbReference type="Proteomes" id="UP000063308"/>
    </source>
</evidence>
<sequence length="63" mass="7185">MFCVEVNGSTKQGSGKTRGETEMPRLLFKKHANLVESDRYMQCKSATKRHRPHPNLRATILAQ</sequence>
<name>A0A0E4FY12_9BRAD</name>
<proteinExistence type="predicted"/>
<dbReference type="EMBL" id="AP014685">
    <property type="protein sequence ID" value="BAR62324.1"/>
    <property type="molecule type" value="Genomic_DNA"/>
</dbReference>
<dbReference type="Proteomes" id="UP000063308">
    <property type="component" value="Chromosome"/>
</dbReference>
<organism evidence="1 2">
    <name type="scientific">Bradyrhizobium diazoefficiens</name>
    <dbReference type="NCBI Taxonomy" id="1355477"/>
    <lineage>
        <taxon>Bacteria</taxon>
        <taxon>Pseudomonadati</taxon>
        <taxon>Pseudomonadota</taxon>
        <taxon>Alphaproteobacteria</taxon>
        <taxon>Hyphomicrobiales</taxon>
        <taxon>Nitrobacteraceae</taxon>
        <taxon>Bradyrhizobium</taxon>
    </lineage>
</organism>
<reference evidence="1 2" key="1">
    <citation type="submission" date="2014-11" db="EMBL/GenBank/DDBJ databases">
        <title>Symbiosis island explosion on the genome of extra-slow-growing strains of soybean bradyrhizobia with massive insertion sequences.</title>
        <authorList>
            <person name="Iida T."/>
            <person name="Minamisawa K."/>
        </authorList>
    </citation>
    <scope>NUCLEOTIDE SEQUENCE [LARGE SCALE GENOMIC DNA]</scope>
    <source>
        <strain evidence="1 2">NK6</strain>
    </source>
</reference>
<gene>
    <name evidence="1" type="ORF">NK6_9182</name>
</gene>
<accession>A0A0E4FY12</accession>
<protein>
    <submittedName>
        <fullName evidence="1">Uncharacterized protein</fullName>
    </submittedName>
</protein>
<dbReference type="AlphaFoldDB" id="A0A0E4FY12"/>
<evidence type="ECO:0000313" key="1">
    <source>
        <dbReference type="EMBL" id="BAR62324.1"/>
    </source>
</evidence>